<feature type="coiled-coil region" evidence="1">
    <location>
        <begin position="78"/>
        <end position="137"/>
    </location>
</feature>
<keyword evidence="3" id="KW-0472">Membrane</keyword>
<gene>
    <name evidence="4" type="ORF">Hamer_G016830</name>
</gene>
<name>A0A8J5K2V5_HOMAM</name>
<keyword evidence="1" id="KW-0175">Coiled coil</keyword>
<keyword evidence="3" id="KW-0812">Transmembrane</keyword>
<feature type="compositionally biased region" description="Low complexity" evidence="2">
    <location>
        <begin position="418"/>
        <end position="445"/>
    </location>
</feature>
<evidence type="ECO:0000256" key="3">
    <source>
        <dbReference type="SAM" id="Phobius"/>
    </source>
</evidence>
<feature type="compositionally biased region" description="Polar residues" evidence="2">
    <location>
        <begin position="362"/>
        <end position="374"/>
    </location>
</feature>
<sequence length="463" mass="51350">MARCLYTTVLFLVELKMLPKMSALFIITSIGVVIIIIIFIIIIIIIKLFFEIKLTDPFTFSHFSAMKQEQSDNKNAALQETVHEMDGLSAKLKKKLEEGENFLKNKEQDNSKKTYEITDLKNKLIKMQERIETLAQQIEDRDADLVKAKDTHLRLVTERDDAVEAIAEKDTLINTLKRQLEQEKSRNGILKTNVDSANVKIANTVAELTECQDNVSKLKASAVAHEADHTKAKDEAAAVQREKMAVAQPNIVPGPMNLPNIENREPYYGPGQLGYVRRGAVNTRDKGMQGITFHREIPIVPRDPPNAPRKKPRFSVADMPKEPAAAQNAPVANAIQDSGVRDTLIAPQPVNSVLPVDRNPQPVEQLNPNEGNPQIQPPGRYIIPAPIQEFHGLAKPRFSKVTQAHVLQQPQVKPVQGPAVVERPAPPVAENNQPIAAPVNPAANPEGQDPHNDVLAPPPQHNE</sequence>
<organism evidence="4 5">
    <name type="scientific">Homarus americanus</name>
    <name type="common">American lobster</name>
    <dbReference type="NCBI Taxonomy" id="6706"/>
    <lineage>
        <taxon>Eukaryota</taxon>
        <taxon>Metazoa</taxon>
        <taxon>Ecdysozoa</taxon>
        <taxon>Arthropoda</taxon>
        <taxon>Crustacea</taxon>
        <taxon>Multicrustacea</taxon>
        <taxon>Malacostraca</taxon>
        <taxon>Eumalacostraca</taxon>
        <taxon>Eucarida</taxon>
        <taxon>Decapoda</taxon>
        <taxon>Pleocyemata</taxon>
        <taxon>Astacidea</taxon>
        <taxon>Nephropoidea</taxon>
        <taxon>Nephropidae</taxon>
        <taxon>Homarus</taxon>
    </lineage>
</organism>
<proteinExistence type="predicted"/>
<feature type="region of interest" description="Disordered" evidence="2">
    <location>
        <begin position="415"/>
        <end position="463"/>
    </location>
</feature>
<evidence type="ECO:0000256" key="1">
    <source>
        <dbReference type="SAM" id="Coils"/>
    </source>
</evidence>
<accession>A0A8J5K2V5</accession>
<keyword evidence="3" id="KW-1133">Transmembrane helix</keyword>
<evidence type="ECO:0000313" key="4">
    <source>
        <dbReference type="EMBL" id="KAG7168196.1"/>
    </source>
</evidence>
<dbReference type="AlphaFoldDB" id="A0A8J5K2V5"/>
<comment type="caution">
    <text evidence="4">The sequence shown here is derived from an EMBL/GenBank/DDBJ whole genome shotgun (WGS) entry which is preliminary data.</text>
</comment>
<evidence type="ECO:0000313" key="5">
    <source>
        <dbReference type="Proteomes" id="UP000747542"/>
    </source>
</evidence>
<evidence type="ECO:0000256" key="2">
    <source>
        <dbReference type="SAM" id="MobiDB-lite"/>
    </source>
</evidence>
<feature type="transmembrane region" description="Helical" evidence="3">
    <location>
        <begin position="21"/>
        <end position="50"/>
    </location>
</feature>
<dbReference type="EMBL" id="JAHLQT010020459">
    <property type="protein sequence ID" value="KAG7168196.1"/>
    <property type="molecule type" value="Genomic_DNA"/>
</dbReference>
<keyword evidence="5" id="KW-1185">Reference proteome</keyword>
<feature type="coiled-coil region" evidence="1">
    <location>
        <begin position="166"/>
        <end position="193"/>
    </location>
</feature>
<protein>
    <submittedName>
        <fullName evidence="4">Uncharacterized protein</fullName>
    </submittedName>
</protein>
<dbReference type="Proteomes" id="UP000747542">
    <property type="component" value="Unassembled WGS sequence"/>
</dbReference>
<feature type="non-terminal residue" evidence="4">
    <location>
        <position position="463"/>
    </location>
</feature>
<reference evidence="4" key="1">
    <citation type="journal article" date="2021" name="Sci. Adv.">
        <title>The American lobster genome reveals insights on longevity, neural, and immune adaptations.</title>
        <authorList>
            <person name="Polinski J.M."/>
            <person name="Zimin A.V."/>
            <person name="Clark K.F."/>
            <person name="Kohn A.B."/>
            <person name="Sadowski N."/>
            <person name="Timp W."/>
            <person name="Ptitsyn A."/>
            <person name="Khanna P."/>
            <person name="Romanova D.Y."/>
            <person name="Williams P."/>
            <person name="Greenwood S.J."/>
            <person name="Moroz L.L."/>
            <person name="Walt D.R."/>
            <person name="Bodnar A.G."/>
        </authorList>
    </citation>
    <scope>NUCLEOTIDE SEQUENCE</scope>
    <source>
        <strain evidence="4">GMGI-L3</strain>
    </source>
</reference>
<feature type="region of interest" description="Disordered" evidence="2">
    <location>
        <begin position="351"/>
        <end position="377"/>
    </location>
</feature>